<keyword evidence="1" id="KW-0732">Signal</keyword>
<dbReference type="PANTHER" id="PTHR11884">
    <property type="entry name" value="SELECTIN LIGAND RELATED"/>
    <property type="match status" value="1"/>
</dbReference>
<gene>
    <name evidence="2" type="ORF">QO014_003635</name>
</gene>
<organism evidence="2 3">
    <name type="scientific">Kaistia dalseonensis</name>
    <dbReference type="NCBI Taxonomy" id="410840"/>
    <lineage>
        <taxon>Bacteria</taxon>
        <taxon>Pseudomonadati</taxon>
        <taxon>Pseudomonadota</taxon>
        <taxon>Alphaproteobacteria</taxon>
        <taxon>Hyphomicrobiales</taxon>
        <taxon>Kaistiaceae</taxon>
        <taxon>Kaistia</taxon>
    </lineage>
</organism>
<sequence>MKFKFMAIGAALLMSAGSIAASAQTLSYSDAGAMLAKSCGPDIQKFCSTVNLGNDQLRQCLLQHESQINPQCVTDYKVAVASIAKRVAAQNSIEKVCANDAANRCQGMVPGDGHLLSCLVTAARVVSKKCNQVITDAGYR</sequence>
<name>A0ABU0HA99_9HYPH</name>
<dbReference type="Pfam" id="PF00839">
    <property type="entry name" value="Cys_rich_FGFR"/>
    <property type="match status" value="1"/>
</dbReference>
<dbReference type="Proteomes" id="UP001241603">
    <property type="component" value="Unassembled WGS sequence"/>
</dbReference>
<dbReference type="InterPro" id="IPR039728">
    <property type="entry name" value="GLG1"/>
</dbReference>
<evidence type="ECO:0000313" key="3">
    <source>
        <dbReference type="Proteomes" id="UP001241603"/>
    </source>
</evidence>
<comment type="caution">
    <text evidence="2">The sequence shown here is derived from an EMBL/GenBank/DDBJ whole genome shotgun (WGS) entry which is preliminary data.</text>
</comment>
<reference evidence="2 3" key="1">
    <citation type="submission" date="2023-07" db="EMBL/GenBank/DDBJ databases">
        <title>Genomic Encyclopedia of Type Strains, Phase IV (KMG-IV): sequencing the most valuable type-strain genomes for metagenomic binning, comparative biology and taxonomic classification.</title>
        <authorList>
            <person name="Goeker M."/>
        </authorList>
    </citation>
    <scope>NUCLEOTIDE SEQUENCE [LARGE SCALE GENOMIC DNA]</scope>
    <source>
        <strain evidence="2 3">B6-8</strain>
    </source>
</reference>
<evidence type="ECO:0000313" key="2">
    <source>
        <dbReference type="EMBL" id="MDQ0439234.1"/>
    </source>
</evidence>
<evidence type="ECO:0008006" key="4">
    <source>
        <dbReference type="Google" id="ProtNLM"/>
    </source>
</evidence>
<feature type="chain" id="PRO_5046745267" description="Cysteine rich repeat protein" evidence="1">
    <location>
        <begin position="21"/>
        <end position="140"/>
    </location>
</feature>
<dbReference type="RefSeq" id="WP_266350127.1">
    <property type="nucleotide sequence ID" value="NZ_JAPKNG010000005.1"/>
</dbReference>
<proteinExistence type="predicted"/>
<keyword evidence="3" id="KW-1185">Reference proteome</keyword>
<protein>
    <recommendedName>
        <fullName evidence="4">Cysteine rich repeat protein</fullName>
    </recommendedName>
</protein>
<feature type="signal peptide" evidence="1">
    <location>
        <begin position="1"/>
        <end position="20"/>
    </location>
</feature>
<dbReference type="EMBL" id="JAUSVO010000005">
    <property type="protein sequence ID" value="MDQ0439234.1"/>
    <property type="molecule type" value="Genomic_DNA"/>
</dbReference>
<dbReference type="InterPro" id="IPR001893">
    <property type="entry name" value="Cys-rich_GLG1_repeat"/>
</dbReference>
<dbReference type="PANTHER" id="PTHR11884:SF1">
    <property type="entry name" value="GOLGI APPARATUS PROTEIN 1"/>
    <property type="match status" value="1"/>
</dbReference>
<evidence type="ECO:0000256" key="1">
    <source>
        <dbReference type="SAM" id="SignalP"/>
    </source>
</evidence>
<accession>A0ABU0HA99</accession>